<dbReference type="PANTHER" id="PTHR43739">
    <property type="entry name" value="XYLOGLUCANASE (EUROFUNG)"/>
    <property type="match status" value="1"/>
</dbReference>
<dbReference type="InterPro" id="IPR002860">
    <property type="entry name" value="BNR_rpt"/>
</dbReference>
<evidence type="ECO:0000313" key="1">
    <source>
        <dbReference type="EMBL" id="MFC5412387.1"/>
    </source>
</evidence>
<reference evidence="2" key="1">
    <citation type="journal article" date="2019" name="Int. J. Syst. Evol. Microbiol.">
        <title>The Global Catalogue of Microorganisms (GCM) 10K type strain sequencing project: providing services to taxonomists for standard genome sequencing and annotation.</title>
        <authorList>
            <consortium name="The Broad Institute Genomics Platform"/>
            <consortium name="The Broad Institute Genome Sequencing Center for Infectious Disease"/>
            <person name="Wu L."/>
            <person name="Ma J."/>
        </authorList>
    </citation>
    <scope>NUCLEOTIDE SEQUENCE [LARGE SCALE GENOMIC DNA]</scope>
    <source>
        <strain evidence="2">CCUG 55250</strain>
    </source>
</reference>
<dbReference type="EMBL" id="JBHSMA010000012">
    <property type="protein sequence ID" value="MFC5412387.1"/>
    <property type="molecule type" value="Genomic_DNA"/>
</dbReference>
<dbReference type="InterPro" id="IPR036278">
    <property type="entry name" value="Sialidase_sf"/>
</dbReference>
<dbReference type="PANTHER" id="PTHR43739:SF5">
    <property type="entry name" value="EXO-ALPHA-SIALIDASE"/>
    <property type="match status" value="1"/>
</dbReference>
<evidence type="ECO:0000313" key="2">
    <source>
        <dbReference type="Proteomes" id="UP001596106"/>
    </source>
</evidence>
<dbReference type="Gene3D" id="2.130.10.10">
    <property type="entry name" value="YVTN repeat-like/Quinoprotein amine dehydrogenase"/>
    <property type="match status" value="3"/>
</dbReference>
<dbReference type="SUPFAM" id="SSF110296">
    <property type="entry name" value="Oligoxyloglucan reducing end-specific cellobiohydrolase"/>
    <property type="match status" value="1"/>
</dbReference>
<comment type="caution">
    <text evidence="1">The sequence shown here is derived from an EMBL/GenBank/DDBJ whole genome shotgun (WGS) entry which is preliminary data.</text>
</comment>
<dbReference type="SUPFAM" id="SSF50939">
    <property type="entry name" value="Sialidases"/>
    <property type="match status" value="1"/>
</dbReference>
<keyword evidence="2" id="KW-1185">Reference proteome</keyword>
<organism evidence="1 2">
    <name type="scientific">Larkinella bovis</name>
    <dbReference type="NCBI Taxonomy" id="683041"/>
    <lineage>
        <taxon>Bacteria</taxon>
        <taxon>Pseudomonadati</taxon>
        <taxon>Bacteroidota</taxon>
        <taxon>Cytophagia</taxon>
        <taxon>Cytophagales</taxon>
        <taxon>Spirosomataceae</taxon>
        <taxon>Larkinella</taxon>
    </lineage>
</organism>
<dbReference type="RefSeq" id="WP_379849847.1">
    <property type="nucleotide sequence ID" value="NZ_JBHSMA010000012.1"/>
</dbReference>
<dbReference type="Proteomes" id="UP001596106">
    <property type="component" value="Unassembled WGS sequence"/>
</dbReference>
<name>A0ABW0IML6_9BACT</name>
<accession>A0ABW0IML6</accession>
<dbReference type="Pfam" id="PF15899">
    <property type="entry name" value="BNR_6"/>
    <property type="match status" value="1"/>
</dbReference>
<sequence>MKKLFVFIPAILLVSFLLNSFVLKEEAKKKPKKEGKSAGIVNIIFKSTDGGQSWQDISKGLPEKLQREGVGSNGFFANDRGIHLRAGNGVYHSESNSTTSFWTKEIFPGTQRNMALGKDGIFAYDFKGQFLQKINGTRDWSPVYKNFQEQALRLDGTIDYYYTNYKVKFVRTVFETAGGTVFIVSSNSLFRSANKGKTWKQVHVGGGAMQLVEANGVLLATYREGILRSTDDGQNWERVISEGGVGIAVERIDGGFAAIVNNPITQTNSIHISLDRGKTWKAIGKDLQPSWSSSFMKKIGLLQSSSAILSIKQMGTYLLCGRTDGIFRSSDMGKTWQQLSLPPTGKYGVNLAVSGNVIYIIPNKGC</sequence>
<dbReference type="CDD" id="cd15482">
    <property type="entry name" value="Sialidase_non-viral"/>
    <property type="match status" value="1"/>
</dbReference>
<proteinExistence type="predicted"/>
<dbReference type="InterPro" id="IPR015943">
    <property type="entry name" value="WD40/YVTN_repeat-like_dom_sf"/>
</dbReference>
<gene>
    <name evidence="1" type="ORF">ACFPMF_23890</name>
</gene>
<dbReference type="InterPro" id="IPR052025">
    <property type="entry name" value="Xyloglucanase_GH74"/>
</dbReference>
<protein>
    <submittedName>
        <fullName evidence="1">Exo-alpha-sialidase</fullName>
    </submittedName>
</protein>